<accession>A0A4P9Y5X1</accession>
<keyword evidence="5" id="KW-1185">Reference proteome</keyword>
<proteinExistence type="predicted"/>
<dbReference type="GO" id="GO:0034472">
    <property type="term" value="P:snRNA 3'-end processing"/>
    <property type="evidence" value="ECO:0007669"/>
    <property type="project" value="TreeGrafter"/>
</dbReference>
<protein>
    <submittedName>
        <fullName evidence="4">Beta-lactamase-like protein</fullName>
    </submittedName>
</protein>
<keyword evidence="2" id="KW-0539">Nucleus</keyword>
<evidence type="ECO:0000256" key="3">
    <source>
        <dbReference type="SAM" id="MobiDB-lite"/>
    </source>
</evidence>
<evidence type="ECO:0000313" key="4">
    <source>
        <dbReference type="EMBL" id="RKP13621.1"/>
    </source>
</evidence>
<dbReference type="PANTHER" id="PTHR46094:SF1">
    <property type="entry name" value="INTEGRATOR COMPLEX SUBUNIT 9"/>
    <property type="match status" value="1"/>
</dbReference>
<dbReference type="AlphaFoldDB" id="A0A4P9Y5X1"/>
<gene>
    <name evidence="4" type="ORF">BJ684DRAFT_19903</name>
</gene>
<name>A0A4P9Y5X1_9FUNG</name>
<comment type="subcellular location">
    <subcellularLocation>
        <location evidence="1">Nucleus</location>
    </subcellularLocation>
</comment>
<dbReference type="InterPro" id="IPR036866">
    <property type="entry name" value="RibonucZ/Hydroxyglut_hydro"/>
</dbReference>
<organism evidence="4 5">
    <name type="scientific">Piptocephalis cylindrospora</name>
    <dbReference type="NCBI Taxonomy" id="1907219"/>
    <lineage>
        <taxon>Eukaryota</taxon>
        <taxon>Fungi</taxon>
        <taxon>Fungi incertae sedis</taxon>
        <taxon>Zoopagomycota</taxon>
        <taxon>Zoopagomycotina</taxon>
        <taxon>Zoopagomycetes</taxon>
        <taxon>Zoopagales</taxon>
        <taxon>Piptocephalidaceae</taxon>
        <taxon>Piptocephalis</taxon>
    </lineage>
</organism>
<feature type="region of interest" description="Disordered" evidence="3">
    <location>
        <begin position="494"/>
        <end position="513"/>
    </location>
</feature>
<evidence type="ECO:0000256" key="1">
    <source>
        <dbReference type="ARBA" id="ARBA00004123"/>
    </source>
</evidence>
<evidence type="ECO:0000313" key="5">
    <source>
        <dbReference type="Proteomes" id="UP000267251"/>
    </source>
</evidence>
<sequence>MPPRPTLASFSDQVTGMYNPGEAPFPNAKVIRRTMNEIIPVRYGEEIFLHRPPPPLAPLTAVARPAGTSLGSAHWIIEAGPSQKAVLLGPTTTLTSLHPQPLDLTEVFTQTKNPQNRRTILTTNIRADPAFPVQNALDRLCTRVLKTLQTGGTVLIAQWPWASHFILLDALITLTSNAQMGHVPILVVGRQGDRARMYSDILGEWMGPGGRQQMYSPASPLVPAGLVERRRLRYISSPGDPSFHAAYQEPSIIFAGDPYILAGPSKILMDIWRGKVQARHEAFTEGNMSGGSGSGPGKVITPRPLHYMVILPEPEAPVGDILRRHPPIAPGSGEESRLDIEAIPVDVRLTPSQFRHDLLEQWGRREGGDTWVLGPRVWGGQLPSQSLQLSTLYPPMLEVGREPQNGVEMSEEQDRKGIHKMADLVEDYGWGDKQDGEVGSRTVLPAWVSPELAKQLILLSGEIEGADEVTRIRAQLSWRNDRWELLPWSMGTWRGEGNNGGSRPRGAPLSLSSPFQKMREGQKISEMVYELYEHLNSKGLIQMICTEEEGQMGKGWYIRGRLPQSISHGWFRNGDKVAVWVMEQEDGGSEEGMTLGVEVRVRQALQPMTQWIQEWLQGTKRAG</sequence>
<dbReference type="GO" id="GO:0032039">
    <property type="term" value="C:integrator complex"/>
    <property type="evidence" value="ECO:0007669"/>
    <property type="project" value="InterPro"/>
</dbReference>
<dbReference type="InterPro" id="IPR027074">
    <property type="entry name" value="Integrator_9su"/>
</dbReference>
<dbReference type="SUPFAM" id="SSF56281">
    <property type="entry name" value="Metallo-hydrolase/oxidoreductase"/>
    <property type="match status" value="1"/>
</dbReference>
<dbReference type="Proteomes" id="UP000267251">
    <property type="component" value="Unassembled WGS sequence"/>
</dbReference>
<dbReference type="PANTHER" id="PTHR46094">
    <property type="entry name" value="INTEGRATOR COMPLEX SUBUNIT 9"/>
    <property type="match status" value="1"/>
</dbReference>
<dbReference type="OrthoDB" id="5600060at2759"/>
<dbReference type="EMBL" id="KZ987978">
    <property type="protein sequence ID" value="RKP13621.1"/>
    <property type="molecule type" value="Genomic_DNA"/>
</dbReference>
<dbReference type="Gene3D" id="3.60.15.10">
    <property type="entry name" value="Ribonuclease Z/Hydroxyacylglutathione hydrolase-like"/>
    <property type="match status" value="1"/>
</dbReference>
<evidence type="ECO:0000256" key="2">
    <source>
        <dbReference type="ARBA" id="ARBA00023242"/>
    </source>
</evidence>
<reference evidence="5" key="1">
    <citation type="journal article" date="2018" name="Nat. Microbiol.">
        <title>Leveraging single-cell genomics to expand the fungal tree of life.</title>
        <authorList>
            <person name="Ahrendt S.R."/>
            <person name="Quandt C.A."/>
            <person name="Ciobanu D."/>
            <person name="Clum A."/>
            <person name="Salamov A."/>
            <person name="Andreopoulos B."/>
            <person name="Cheng J.F."/>
            <person name="Woyke T."/>
            <person name="Pelin A."/>
            <person name="Henrissat B."/>
            <person name="Reynolds N.K."/>
            <person name="Benny G.L."/>
            <person name="Smith M.E."/>
            <person name="James T.Y."/>
            <person name="Grigoriev I.V."/>
        </authorList>
    </citation>
    <scope>NUCLEOTIDE SEQUENCE [LARGE SCALE GENOMIC DNA]</scope>
</reference>